<dbReference type="OrthoDB" id="25761at2759"/>
<organism evidence="8 9">
    <name type="scientific">Coccomyxa subellipsoidea (strain C-169)</name>
    <name type="common">Green microalga</name>
    <dbReference type="NCBI Taxonomy" id="574566"/>
    <lineage>
        <taxon>Eukaryota</taxon>
        <taxon>Viridiplantae</taxon>
        <taxon>Chlorophyta</taxon>
        <taxon>core chlorophytes</taxon>
        <taxon>Trebouxiophyceae</taxon>
        <taxon>Trebouxiophyceae incertae sedis</taxon>
        <taxon>Coccomyxaceae</taxon>
        <taxon>Coccomyxa</taxon>
        <taxon>Coccomyxa subellipsoidea</taxon>
    </lineage>
</organism>
<dbReference type="Pfam" id="PF14634">
    <property type="entry name" value="zf-RING_5"/>
    <property type="match status" value="1"/>
</dbReference>
<keyword evidence="2 4" id="KW-0863">Zinc-finger</keyword>
<dbReference type="PANTHER" id="PTHR12930:SF0">
    <property type="entry name" value="RING FINGER PROTEIN 113B"/>
    <property type="match status" value="1"/>
</dbReference>
<dbReference type="FunFam" id="3.30.40.10:FF:000045">
    <property type="entry name" value="RING finger protein 113A"/>
    <property type="match status" value="1"/>
</dbReference>
<proteinExistence type="predicted"/>
<dbReference type="GO" id="GO:0008270">
    <property type="term" value="F:zinc ion binding"/>
    <property type="evidence" value="ECO:0007669"/>
    <property type="project" value="UniProtKB-KW"/>
</dbReference>
<sequence>MDPTEDRPERDAQATAGPSGTDAQPTGGFTKRKNRGNLRKRPADDPQDKEGDEAVEGVSVVRKAARASKDAPLAFSTKAQNGDKLEVFKFESSRQLQQTTDQGATRLNEMETAHDRDSRQALLPPLARREAVLRQATDGEQDDGTYKGMNDYVDYRKGFRREHTIGNEKGTGLHGPLRASANVRMTVRFDYQPDICKDYKETGFCGYGDACKFVHDRSDYKSGWELDKEWDAREKRLQEAKWGDQESGDEEEEDDGLPFACYICREPWEKIASPVVTKCKHYFCEKCALEHNAKSSKCFVCEAPTQGIFNVANDIKRKVKQKDRKDAA</sequence>
<dbReference type="PROSITE" id="PS00518">
    <property type="entry name" value="ZF_RING_1"/>
    <property type="match status" value="1"/>
</dbReference>
<dbReference type="Pfam" id="PF00642">
    <property type="entry name" value="zf-CCCH"/>
    <property type="match status" value="1"/>
</dbReference>
<dbReference type="GO" id="GO:0034247">
    <property type="term" value="P:snoRNA splicing"/>
    <property type="evidence" value="ECO:0007669"/>
    <property type="project" value="TreeGrafter"/>
</dbReference>
<evidence type="ECO:0000259" key="6">
    <source>
        <dbReference type="PROSITE" id="PS50089"/>
    </source>
</evidence>
<dbReference type="GO" id="GO:0005684">
    <property type="term" value="C:U2-type spliceosomal complex"/>
    <property type="evidence" value="ECO:0007669"/>
    <property type="project" value="TreeGrafter"/>
</dbReference>
<dbReference type="EMBL" id="AGSI01000001">
    <property type="protein sequence ID" value="EIE27273.1"/>
    <property type="molecule type" value="Genomic_DNA"/>
</dbReference>
<dbReference type="GeneID" id="17045288"/>
<protein>
    <submittedName>
        <fullName evidence="8">Nucleic acid binding protein</fullName>
    </submittedName>
</protein>
<dbReference type="SUPFAM" id="SSF57850">
    <property type="entry name" value="RING/U-box"/>
    <property type="match status" value="1"/>
</dbReference>
<comment type="caution">
    <text evidence="8">The sequence shown here is derived from an EMBL/GenBank/DDBJ whole genome shotgun (WGS) entry which is preliminary data.</text>
</comment>
<dbReference type="InterPro" id="IPR039971">
    <property type="entry name" value="CWC24-like"/>
</dbReference>
<dbReference type="eggNOG" id="KOG1813">
    <property type="taxonomic scope" value="Eukaryota"/>
</dbReference>
<dbReference type="CDD" id="cd16539">
    <property type="entry name" value="RING-HC_RNF113A_B"/>
    <property type="match status" value="1"/>
</dbReference>
<dbReference type="InterPro" id="IPR000571">
    <property type="entry name" value="Znf_CCCH"/>
</dbReference>
<feature type="region of interest" description="Disordered" evidence="5">
    <location>
        <begin position="1"/>
        <end position="58"/>
    </location>
</feature>
<dbReference type="PANTHER" id="PTHR12930">
    <property type="entry name" value="ZINC FINGER PROTEIN 183"/>
    <property type="match status" value="1"/>
</dbReference>
<dbReference type="Gene3D" id="3.30.40.10">
    <property type="entry name" value="Zinc/RING finger domain, C3HC4 (zinc finger)"/>
    <property type="match status" value="1"/>
</dbReference>
<dbReference type="SUPFAM" id="SSF90229">
    <property type="entry name" value="CCCH zinc finger"/>
    <property type="match status" value="1"/>
</dbReference>
<keyword evidence="1 4" id="KW-0479">Metal-binding</keyword>
<dbReference type="SMART" id="SM00184">
    <property type="entry name" value="RING"/>
    <property type="match status" value="1"/>
</dbReference>
<keyword evidence="3 4" id="KW-0862">Zinc</keyword>
<evidence type="ECO:0000256" key="5">
    <source>
        <dbReference type="SAM" id="MobiDB-lite"/>
    </source>
</evidence>
<evidence type="ECO:0000259" key="7">
    <source>
        <dbReference type="PROSITE" id="PS50103"/>
    </source>
</evidence>
<evidence type="ECO:0000256" key="1">
    <source>
        <dbReference type="ARBA" id="ARBA00022723"/>
    </source>
</evidence>
<accession>I0Z9F4</accession>
<reference evidence="8 9" key="1">
    <citation type="journal article" date="2012" name="Genome Biol.">
        <title>The genome of the polar eukaryotic microalga coccomyxa subellipsoidea reveals traits of cold adaptation.</title>
        <authorList>
            <person name="Blanc G."/>
            <person name="Agarkova I."/>
            <person name="Grimwood J."/>
            <person name="Kuo A."/>
            <person name="Brueggeman A."/>
            <person name="Dunigan D."/>
            <person name="Gurnon J."/>
            <person name="Ladunga I."/>
            <person name="Lindquist E."/>
            <person name="Lucas S."/>
            <person name="Pangilinan J."/>
            <person name="Proschold T."/>
            <person name="Salamov A."/>
            <person name="Schmutz J."/>
            <person name="Weeks D."/>
            <person name="Yamada T."/>
            <person name="Claverie J.M."/>
            <person name="Grigoriev I."/>
            <person name="Van Etten J."/>
            <person name="Lomsadze A."/>
            <person name="Borodovsky M."/>
        </authorList>
    </citation>
    <scope>NUCLEOTIDE SEQUENCE [LARGE SCALE GENOMIC DNA]</scope>
    <source>
        <strain evidence="8 9">C-169</strain>
    </source>
</reference>
<feature type="compositionally biased region" description="Basic residues" evidence="5">
    <location>
        <begin position="30"/>
        <end position="40"/>
    </location>
</feature>
<feature type="compositionally biased region" description="Basic and acidic residues" evidence="5">
    <location>
        <begin position="1"/>
        <end position="12"/>
    </location>
</feature>
<feature type="domain" description="RING-type" evidence="6">
    <location>
        <begin position="261"/>
        <end position="302"/>
    </location>
</feature>
<dbReference type="InterPro" id="IPR036855">
    <property type="entry name" value="Znf_CCCH_sf"/>
</dbReference>
<keyword evidence="9" id="KW-1185">Reference proteome</keyword>
<dbReference type="Gene3D" id="4.10.1000.10">
    <property type="entry name" value="Zinc finger, CCCH-type"/>
    <property type="match status" value="1"/>
</dbReference>
<gene>
    <name evidence="8" type="ORF">COCSUDRAFT_52117</name>
</gene>
<dbReference type="InterPro" id="IPR013083">
    <property type="entry name" value="Znf_RING/FYVE/PHD"/>
</dbReference>
<dbReference type="STRING" id="574566.I0Z9F4"/>
<evidence type="ECO:0000256" key="2">
    <source>
        <dbReference type="ARBA" id="ARBA00022771"/>
    </source>
</evidence>
<evidence type="ECO:0000256" key="3">
    <source>
        <dbReference type="ARBA" id="ARBA00022833"/>
    </source>
</evidence>
<dbReference type="InterPro" id="IPR001841">
    <property type="entry name" value="Znf_RING"/>
</dbReference>
<evidence type="ECO:0000313" key="9">
    <source>
        <dbReference type="Proteomes" id="UP000007264"/>
    </source>
</evidence>
<dbReference type="InterPro" id="IPR017907">
    <property type="entry name" value="Znf_RING_CS"/>
</dbReference>
<evidence type="ECO:0000256" key="4">
    <source>
        <dbReference type="PROSITE-ProRule" id="PRU00723"/>
    </source>
</evidence>
<dbReference type="KEGG" id="csl:COCSUDRAFT_52117"/>
<dbReference type="PROSITE" id="PS50089">
    <property type="entry name" value="ZF_RING_2"/>
    <property type="match status" value="1"/>
</dbReference>
<dbReference type="AlphaFoldDB" id="I0Z9F4"/>
<dbReference type="RefSeq" id="XP_005651817.1">
    <property type="nucleotide sequence ID" value="XM_005651760.1"/>
</dbReference>
<evidence type="ECO:0000313" key="8">
    <source>
        <dbReference type="EMBL" id="EIE27273.1"/>
    </source>
</evidence>
<feature type="zinc finger region" description="C3H1-type" evidence="4">
    <location>
        <begin position="190"/>
        <end position="218"/>
    </location>
</feature>
<name>I0Z9F4_COCSC</name>
<feature type="domain" description="C3H1-type" evidence="7">
    <location>
        <begin position="190"/>
        <end position="218"/>
    </location>
</feature>
<dbReference type="PROSITE" id="PS50103">
    <property type="entry name" value="ZF_C3H1"/>
    <property type="match status" value="1"/>
</dbReference>
<dbReference type="Proteomes" id="UP000007264">
    <property type="component" value="Unassembled WGS sequence"/>
</dbReference>
<dbReference type="SMART" id="SM00356">
    <property type="entry name" value="ZnF_C3H1"/>
    <property type="match status" value="1"/>
</dbReference>